<evidence type="ECO:0000313" key="1">
    <source>
        <dbReference type="EMBL" id="VAW42582.1"/>
    </source>
</evidence>
<gene>
    <name evidence="1" type="ORF">MNBD_CHLOROFLEXI01-1450</name>
</gene>
<dbReference type="InterPro" id="IPR014710">
    <property type="entry name" value="RmlC-like_jellyroll"/>
</dbReference>
<accession>A0A3B0VU41</accession>
<organism evidence="1">
    <name type="scientific">hydrothermal vent metagenome</name>
    <dbReference type="NCBI Taxonomy" id="652676"/>
    <lineage>
        <taxon>unclassified sequences</taxon>
        <taxon>metagenomes</taxon>
        <taxon>ecological metagenomes</taxon>
    </lineage>
</organism>
<proteinExistence type="predicted"/>
<dbReference type="SUPFAM" id="SSF51182">
    <property type="entry name" value="RmlC-like cupins"/>
    <property type="match status" value="1"/>
</dbReference>
<name>A0A3B0VU41_9ZZZZ</name>
<dbReference type="Gene3D" id="2.60.120.10">
    <property type="entry name" value="Jelly Rolls"/>
    <property type="match status" value="1"/>
</dbReference>
<dbReference type="AlphaFoldDB" id="A0A3B0VU41"/>
<reference evidence="1" key="1">
    <citation type="submission" date="2018-06" db="EMBL/GenBank/DDBJ databases">
        <authorList>
            <person name="Zhirakovskaya E."/>
        </authorList>
    </citation>
    <scope>NUCLEOTIDE SEQUENCE</scope>
</reference>
<dbReference type="EMBL" id="UOEU01000932">
    <property type="protein sequence ID" value="VAW42582.1"/>
    <property type="molecule type" value="Genomic_DNA"/>
</dbReference>
<sequence length="160" mass="17695">EVQRMFSGNLIQHQELNLTDSFTRVIQIWFVADVRHMGLPPHYEQTKLSDMTARTVGDAVVRDIIGPNGATDAHVSARLSSSILPAGGTATLELPQPGEELFVYFVDGNGRFQSHTTQNDINIYDVVLATPEAETAVITAGDKKPLNYLSFYLKPFMSKN</sequence>
<dbReference type="InterPro" id="IPR011051">
    <property type="entry name" value="RmlC_Cupin_sf"/>
</dbReference>
<protein>
    <submittedName>
        <fullName evidence="1">Uncharacterized protein</fullName>
    </submittedName>
</protein>
<feature type="non-terminal residue" evidence="1">
    <location>
        <position position="1"/>
    </location>
</feature>